<accession>A0A803PTC9</accession>
<dbReference type="EMBL" id="UZAU01000595">
    <property type="status" value="NOT_ANNOTATED_CDS"/>
    <property type="molecule type" value="Genomic_DNA"/>
</dbReference>
<dbReference type="AlphaFoldDB" id="A0A803PTC9"/>
<evidence type="ECO:0000313" key="2">
    <source>
        <dbReference type="Proteomes" id="UP000596661"/>
    </source>
</evidence>
<dbReference type="EnsemblPlants" id="evm.model.06.1168">
    <property type="protein sequence ID" value="cds.evm.model.06.1168"/>
    <property type="gene ID" value="evm.TU.06.1168"/>
</dbReference>
<reference evidence="1" key="1">
    <citation type="submission" date="2018-11" db="EMBL/GenBank/DDBJ databases">
        <authorList>
            <person name="Grassa J C."/>
        </authorList>
    </citation>
    <scope>NUCLEOTIDE SEQUENCE [LARGE SCALE GENOMIC DNA]</scope>
</reference>
<dbReference type="Gramene" id="evm.model.06.1168">
    <property type="protein sequence ID" value="cds.evm.model.06.1168"/>
    <property type="gene ID" value="evm.TU.06.1168"/>
</dbReference>
<name>A0A803PTC9_CANSA</name>
<evidence type="ECO:0000313" key="1">
    <source>
        <dbReference type="EnsemblPlants" id="cds.evm.model.06.1168"/>
    </source>
</evidence>
<protein>
    <submittedName>
        <fullName evidence="1">Uncharacterized protein</fullName>
    </submittedName>
</protein>
<reference evidence="1" key="2">
    <citation type="submission" date="2021-03" db="UniProtKB">
        <authorList>
            <consortium name="EnsemblPlants"/>
        </authorList>
    </citation>
    <scope>IDENTIFICATION</scope>
</reference>
<dbReference type="Proteomes" id="UP000596661">
    <property type="component" value="Chromosome 6"/>
</dbReference>
<keyword evidence="2" id="KW-1185">Reference proteome</keyword>
<organism evidence="1 2">
    <name type="scientific">Cannabis sativa</name>
    <name type="common">Hemp</name>
    <name type="synonym">Marijuana</name>
    <dbReference type="NCBI Taxonomy" id="3483"/>
    <lineage>
        <taxon>Eukaryota</taxon>
        <taxon>Viridiplantae</taxon>
        <taxon>Streptophyta</taxon>
        <taxon>Embryophyta</taxon>
        <taxon>Tracheophyta</taxon>
        <taxon>Spermatophyta</taxon>
        <taxon>Magnoliopsida</taxon>
        <taxon>eudicotyledons</taxon>
        <taxon>Gunneridae</taxon>
        <taxon>Pentapetalae</taxon>
        <taxon>rosids</taxon>
        <taxon>fabids</taxon>
        <taxon>Rosales</taxon>
        <taxon>Cannabaceae</taxon>
        <taxon>Cannabis</taxon>
    </lineage>
</organism>
<sequence>ITCTPKLLELLSGESLQSSSKSLRHIRDMLGNFENTAAFFLFGLQQVKGLISFT</sequence>
<proteinExistence type="predicted"/>